<keyword evidence="2" id="KW-1185">Reference proteome</keyword>
<reference evidence="1 2" key="1">
    <citation type="submission" date="2016-03" db="EMBL/GenBank/DDBJ databases">
        <title>Whole genome sequencing of Grifola frondosa 9006-11.</title>
        <authorList>
            <person name="Min B."/>
            <person name="Park H."/>
            <person name="Kim J.-G."/>
            <person name="Cho H."/>
            <person name="Oh Y.-L."/>
            <person name="Kong W.-S."/>
            <person name="Choi I.-G."/>
        </authorList>
    </citation>
    <scope>NUCLEOTIDE SEQUENCE [LARGE SCALE GENOMIC DNA]</scope>
    <source>
        <strain evidence="1 2">9006-11</strain>
    </source>
</reference>
<organism evidence="1 2">
    <name type="scientific">Grifola frondosa</name>
    <name type="common">Maitake</name>
    <name type="synonym">Polyporus frondosus</name>
    <dbReference type="NCBI Taxonomy" id="5627"/>
    <lineage>
        <taxon>Eukaryota</taxon>
        <taxon>Fungi</taxon>
        <taxon>Dikarya</taxon>
        <taxon>Basidiomycota</taxon>
        <taxon>Agaricomycotina</taxon>
        <taxon>Agaricomycetes</taxon>
        <taxon>Polyporales</taxon>
        <taxon>Grifolaceae</taxon>
        <taxon>Grifola</taxon>
    </lineage>
</organism>
<dbReference type="AlphaFoldDB" id="A0A1C7M9X0"/>
<name>A0A1C7M9X0_GRIFR</name>
<evidence type="ECO:0000313" key="2">
    <source>
        <dbReference type="Proteomes" id="UP000092993"/>
    </source>
</evidence>
<comment type="caution">
    <text evidence="1">The sequence shown here is derived from an EMBL/GenBank/DDBJ whole genome shotgun (WGS) entry which is preliminary data.</text>
</comment>
<dbReference type="EMBL" id="LUGG01000006">
    <property type="protein sequence ID" value="OBZ73622.1"/>
    <property type="molecule type" value="Genomic_DNA"/>
</dbReference>
<accession>A0A1C7M9X0</accession>
<gene>
    <name evidence="1" type="ORF">A0H81_06568</name>
</gene>
<dbReference type="Proteomes" id="UP000092993">
    <property type="component" value="Unassembled WGS sequence"/>
</dbReference>
<proteinExistence type="predicted"/>
<protein>
    <submittedName>
        <fullName evidence="1">Uncharacterized protein</fullName>
    </submittedName>
</protein>
<sequence length="227" mass="25737">MRLTRKHAYRIFSIYHAAFPYPSITNITALSLRAIPDCALLPSNAATNKSLIDFLAYPPYVARQLTIGMHEKDYHAHLGVPHGVRARDPGCRHRRAPRIRSLTHAWLVRWQPDPSMHVLLGRLARCQPDPLSVSCELHWQQSNLLTDTLAECITSCMFLGRLARWPPLNNALFGAAHTLTPLRPTPARPAFWDRDLGYVALAINVLFGDAVKRNRASALAIRRLREW</sequence>
<evidence type="ECO:0000313" key="1">
    <source>
        <dbReference type="EMBL" id="OBZ73622.1"/>
    </source>
</evidence>